<organism evidence="1 2">
    <name type="scientific">Xylaria curta</name>
    <dbReference type="NCBI Taxonomy" id="42375"/>
    <lineage>
        <taxon>Eukaryota</taxon>
        <taxon>Fungi</taxon>
        <taxon>Dikarya</taxon>
        <taxon>Ascomycota</taxon>
        <taxon>Pezizomycotina</taxon>
        <taxon>Sordariomycetes</taxon>
        <taxon>Xylariomycetidae</taxon>
        <taxon>Xylariales</taxon>
        <taxon>Xylariaceae</taxon>
        <taxon>Xylaria</taxon>
    </lineage>
</organism>
<dbReference type="Proteomes" id="UP001143856">
    <property type="component" value="Unassembled WGS sequence"/>
</dbReference>
<sequence>MPHGMSQPAVLRVYASTHIRGLGLFLQLFTTVLRRSLRSGTYLSAHCRPAAHDFGAFHISQLLKEVKRFQSATFLSRVTMLESVSGIRPFSANDPDVVGSWNVEVQMLSYRSIEQGNRPAAISETYLYKYRDAMGRRPDRSICPLHIKLSGFFNGKLAGSSCHYGTQFQAMVLFWAI</sequence>
<gene>
    <name evidence="1" type="ORF">NUW58_g2970</name>
</gene>
<proteinExistence type="predicted"/>
<accession>A0ACC1PEN6</accession>
<dbReference type="EMBL" id="JAPDGR010000423">
    <property type="protein sequence ID" value="KAJ2990396.1"/>
    <property type="molecule type" value="Genomic_DNA"/>
</dbReference>
<reference evidence="1" key="1">
    <citation type="submission" date="2022-10" db="EMBL/GenBank/DDBJ databases">
        <title>Genome Sequence of Xylaria curta.</title>
        <authorList>
            <person name="Buettner E."/>
        </authorList>
    </citation>
    <scope>NUCLEOTIDE SEQUENCE</scope>
    <source>
        <strain evidence="1">Babe10</strain>
    </source>
</reference>
<name>A0ACC1PEN6_9PEZI</name>
<evidence type="ECO:0000313" key="1">
    <source>
        <dbReference type="EMBL" id="KAJ2990396.1"/>
    </source>
</evidence>
<protein>
    <submittedName>
        <fullName evidence="1">Uncharacterized protein</fullName>
    </submittedName>
</protein>
<comment type="caution">
    <text evidence="1">The sequence shown here is derived from an EMBL/GenBank/DDBJ whole genome shotgun (WGS) entry which is preliminary data.</text>
</comment>
<keyword evidence="2" id="KW-1185">Reference proteome</keyword>
<evidence type="ECO:0000313" key="2">
    <source>
        <dbReference type="Proteomes" id="UP001143856"/>
    </source>
</evidence>